<protein>
    <recommendedName>
        <fullName evidence="3">ANTAR domain-containing protein</fullName>
    </recommendedName>
</protein>
<reference evidence="4 5" key="1">
    <citation type="journal article" date="2016" name="Nat. Commun.">
        <title>Thousands of microbial genomes shed light on interconnected biogeochemical processes in an aquifer system.</title>
        <authorList>
            <person name="Anantharaman K."/>
            <person name="Brown C.T."/>
            <person name="Hug L.A."/>
            <person name="Sharon I."/>
            <person name="Castelle C.J."/>
            <person name="Probst A.J."/>
            <person name="Thomas B.C."/>
            <person name="Singh A."/>
            <person name="Wilkins M.J."/>
            <person name="Karaoz U."/>
            <person name="Brodie E.L."/>
            <person name="Williams K.H."/>
            <person name="Hubbard S.S."/>
            <person name="Banfield J.F."/>
        </authorList>
    </citation>
    <scope>NUCLEOTIDE SEQUENCE [LARGE SCALE GENOMIC DNA]</scope>
</reference>
<dbReference type="InterPro" id="IPR036388">
    <property type="entry name" value="WH-like_DNA-bd_sf"/>
</dbReference>
<evidence type="ECO:0000256" key="2">
    <source>
        <dbReference type="ARBA" id="ARBA00023163"/>
    </source>
</evidence>
<gene>
    <name evidence="4" type="ORF">A3B40_04480</name>
</gene>
<dbReference type="Gene3D" id="1.10.10.10">
    <property type="entry name" value="Winged helix-like DNA-binding domain superfamily/Winged helix DNA-binding domain"/>
    <property type="match status" value="1"/>
</dbReference>
<dbReference type="Gene3D" id="3.30.450.40">
    <property type="match status" value="1"/>
</dbReference>
<comment type="caution">
    <text evidence="4">The sequence shown here is derived from an EMBL/GenBank/DDBJ whole genome shotgun (WGS) entry which is preliminary data.</text>
</comment>
<dbReference type="SUPFAM" id="SSF55781">
    <property type="entry name" value="GAF domain-like"/>
    <property type="match status" value="1"/>
</dbReference>
<accession>A0A1F7IJI2</accession>
<evidence type="ECO:0000313" key="4">
    <source>
        <dbReference type="EMBL" id="OGK43515.1"/>
    </source>
</evidence>
<dbReference type="Pfam" id="PF03861">
    <property type="entry name" value="ANTAR"/>
    <property type="match status" value="1"/>
</dbReference>
<dbReference type="InterPro" id="IPR029016">
    <property type="entry name" value="GAF-like_dom_sf"/>
</dbReference>
<keyword evidence="1" id="KW-0805">Transcription regulation</keyword>
<dbReference type="InterPro" id="IPR003018">
    <property type="entry name" value="GAF"/>
</dbReference>
<dbReference type="Pfam" id="PF13185">
    <property type="entry name" value="GAF_2"/>
    <property type="match status" value="1"/>
</dbReference>
<feature type="domain" description="ANTAR" evidence="3">
    <location>
        <begin position="161"/>
        <end position="222"/>
    </location>
</feature>
<dbReference type="EMBL" id="MGAI01000048">
    <property type="protein sequence ID" value="OGK43515.1"/>
    <property type="molecule type" value="Genomic_DNA"/>
</dbReference>
<name>A0A1F7IJI2_9BACT</name>
<dbReference type="AlphaFoldDB" id="A0A1F7IJI2"/>
<evidence type="ECO:0000256" key="1">
    <source>
        <dbReference type="ARBA" id="ARBA00023015"/>
    </source>
</evidence>
<evidence type="ECO:0000259" key="3">
    <source>
        <dbReference type="PROSITE" id="PS50921"/>
    </source>
</evidence>
<organism evidence="4 5">
    <name type="scientific">Candidatus Roizmanbacteria bacterium RIFCSPLOWO2_01_FULL_37_16</name>
    <dbReference type="NCBI Taxonomy" id="1802058"/>
    <lineage>
        <taxon>Bacteria</taxon>
        <taxon>Candidatus Roizmaniibacteriota</taxon>
    </lineage>
</organism>
<dbReference type="PROSITE" id="PS50921">
    <property type="entry name" value="ANTAR"/>
    <property type="match status" value="1"/>
</dbReference>
<evidence type="ECO:0000313" key="5">
    <source>
        <dbReference type="Proteomes" id="UP000178040"/>
    </source>
</evidence>
<dbReference type="Proteomes" id="UP000178040">
    <property type="component" value="Unassembled WGS sequence"/>
</dbReference>
<dbReference type="InterPro" id="IPR005561">
    <property type="entry name" value="ANTAR"/>
</dbReference>
<dbReference type="GO" id="GO:0003723">
    <property type="term" value="F:RNA binding"/>
    <property type="evidence" value="ECO:0007669"/>
    <property type="project" value="InterPro"/>
</dbReference>
<dbReference type="SMART" id="SM01012">
    <property type="entry name" value="ANTAR"/>
    <property type="match status" value="1"/>
</dbReference>
<sequence length="229" mass="25472">MKKDYTDVDVLYQVIEAISSLGTKELLAKIDYIVTHITHADSTGIYILDEKTNSVVLKASKLHFDIVGKLKMKLGQGITGWVAQFGKTVVIEKDAPSDSRFVRIPQLPDDLFESFLSVPIKSNNVVVGVINVKHKLPHIYPKSQVKLLEMIGKLVGRAVEQAMLLEKTKNLEEALQTQKVVNKAKGILIEKMNLSENDAYHTLRKQAMKKGKSMKEIAEAVITSSEITG</sequence>
<proteinExistence type="predicted"/>
<dbReference type="SMART" id="SM00065">
    <property type="entry name" value="GAF"/>
    <property type="match status" value="1"/>
</dbReference>
<keyword evidence="2" id="KW-0804">Transcription</keyword>